<dbReference type="Proteomes" id="UP000287394">
    <property type="component" value="Chromosome"/>
</dbReference>
<dbReference type="Gene3D" id="3.40.710.10">
    <property type="entry name" value="DD-peptidase/beta-lactamase superfamily"/>
    <property type="match status" value="1"/>
</dbReference>
<dbReference type="SUPFAM" id="SSF56519">
    <property type="entry name" value="Penicillin binding protein dimerisation domain"/>
    <property type="match status" value="1"/>
</dbReference>
<evidence type="ECO:0000256" key="9">
    <source>
        <dbReference type="ARBA" id="ARBA00022960"/>
    </source>
</evidence>
<evidence type="ECO:0000256" key="6">
    <source>
        <dbReference type="ARBA" id="ARBA00022670"/>
    </source>
</evidence>
<dbReference type="OrthoDB" id="9766847at2"/>
<dbReference type="GO" id="GO:0009002">
    <property type="term" value="F:serine-type D-Ala-D-Ala carboxypeptidase activity"/>
    <property type="evidence" value="ECO:0007669"/>
    <property type="project" value="InterPro"/>
</dbReference>
<reference evidence="14 15" key="1">
    <citation type="journal article" date="2019" name="Int. J. Syst. Evol. Microbiol.">
        <title>Capsulimonas corticalis gen. nov., sp. nov., an aerobic capsulated bacterium, of a novel bacterial order, Capsulimonadales ord. nov., of the class Armatimonadia of the phylum Armatimonadetes.</title>
        <authorList>
            <person name="Li J."/>
            <person name="Kudo C."/>
            <person name="Tonouchi A."/>
        </authorList>
    </citation>
    <scope>NUCLEOTIDE SEQUENCE [LARGE SCALE GENOMIC DNA]</scope>
    <source>
        <strain evidence="14 15">AX-7</strain>
    </source>
</reference>
<dbReference type="Pfam" id="PF03717">
    <property type="entry name" value="PBP_dimer"/>
    <property type="match status" value="1"/>
</dbReference>
<keyword evidence="10" id="KW-0573">Peptidoglycan synthesis</keyword>
<dbReference type="AlphaFoldDB" id="A0A402CSM8"/>
<dbReference type="EMBL" id="AP025739">
    <property type="protein sequence ID" value="BDI31029.1"/>
    <property type="molecule type" value="Genomic_DNA"/>
</dbReference>
<organism evidence="14 15">
    <name type="scientific">Capsulimonas corticalis</name>
    <dbReference type="NCBI Taxonomy" id="2219043"/>
    <lineage>
        <taxon>Bacteria</taxon>
        <taxon>Bacillati</taxon>
        <taxon>Armatimonadota</taxon>
        <taxon>Armatimonadia</taxon>
        <taxon>Capsulimonadales</taxon>
        <taxon>Capsulimonadaceae</taxon>
        <taxon>Capsulimonas</taxon>
    </lineage>
</organism>
<evidence type="ECO:0000256" key="11">
    <source>
        <dbReference type="ARBA" id="ARBA00022989"/>
    </source>
</evidence>
<name>A0A402CSM8_9BACT</name>
<sequence>MISPHRSQIPPIPNPARQSQPNDRRAVVLRARLFGTFILLLFACLITRLWFLQIVNGDDYHAKAEANQARRIQSRAPRGAIVDCRGDILAANRSRFAVYATPDIVKDTAVLDRVAELLGMTQQDIAETIKEKKQNRYDPVRIALDVPMTTVTQIEEYKPFLAGVSTEPEPVRWYPHGSLAGNLLGTMGRINENEFRDLKNKGLGYFNDDFLGKTGIEDQYERYLHGAPGGTDVQIDARGRKVRTMNSENATPGSSVQLALDAKVQQAAEQVFAQNHYVGAAVAINPQTGAVLSMVSAPTFDPDDFATGIKAENWKPLSTNPNHPLIDRTLDAMYPPGSTFKPIVAAAGLETGAMTTHSGAYCPGSYHLGKARFGCWSVHGSVNFYSAMAGSCDVFFYIYGQAIGPDRISTYAKAFGLAEKTGIDLPSEDIGSIPSPAWKKNHFKRYGPEYSQWFGGDTLHMSIGQGDVLTTPLQMARVTATVANGGDVLKPYVVSRIINHAGETVYQGQRTLVRHVPVSARNMEEVRKAMRYTTTNGTGKIVDFPQVQVASKTGSAQTHGSKLTHGWFVCFAPYDHPTIAIAAIVEHGGHGAGTAGHVARAMLQTYFHLPVTPEKSAKSD</sequence>
<dbReference type="Pfam" id="PF00905">
    <property type="entry name" value="Transpeptidase"/>
    <property type="match status" value="1"/>
</dbReference>
<comment type="subcellular location">
    <subcellularLocation>
        <location evidence="2">Cell membrane</location>
    </subcellularLocation>
    <subcellularLocation>
        <location evidence="1">Membrane</location>
        <topology evidence="1">Single-pass membrane protein</topology>
    </subcellularLocation>
</comment>
<dbReference type="GO" id="GO:0071972">
    <property type="term" value="F:peptidoglycan L,D-transpeptidase activity"/>
    <property type="evidence" value="ECO:0007669"/>
    <property type="project" value="TreeGrafter"/>
</dbReference>
<accession>A0A402CSM8</accession>
<evidence type="ECO:0000256" key="8">
    <source>
        <dbReference type="ARBA" id="ARBA00022801"/>
    </source>
</evidence>
<evidence type="ECO:0000256" key="4">
    <source>
        <dbReference type="ARBA" id="ARBA00022475"/>
    </source>
</evidence>
<proteinExistence type="inferred from homology"/>
<evidence type="ECO:0000256" key="5">
    <source>
        <dbReference type="ARBA" id="ARBA00022519"/>
    </source>
</evidence>
<dbReference type="InterPro" id="IPR036138">
    <property type="entry name" value="PBP_dimer_sf"/>
</dbReference>
<evidence type="ECO:0000256" key="3">
    <source>
        <dbReference type="ARBA" id="ARBA00007171"/>
    </source>
</evidence>
<protein>
    <submittedName>
        <fullName evidence="14">Penicillin-binding protein 2</fullName>
    </submittedName>
</protein>
<evidence type="ECO:0000256" key="7">
    <source>
        <dbReference type="ARBA" id="ARBA00022692"/>
    </source>
</evidence>
<evidence type="ECO:0000256" key="10">
    <source>
        <dbReference type="ARBA" id="ARBA00022984"/>
    </source>
</evidence>
<evidence type="ECO:0000256" key="13">
    <source>
        <dbReference type="ARBA" id="ARBA00023316"/>
    </source>
</evidence>
<dbReference type="GO" id="GO:0006508">
    <property type="term" value="P:proteolysis"/>
    <property type="evidence" value="ECO:0007669"/>
    <property type="project" value="UniProtKB-KW"/>
</dbReference>
<dbReference type="InterPro" id="IPR017790">
    <property type="entry name" value="Penicillin-binding_protein_2"/>
</dbReference>
<dbReference type="SUPFAM" id="SSF56601">
    <property type="entry name" value="beta-lactamase/transpeptidase-like"/>
    <property type="match status" value="1"/>
</dbReference>
<keyword evidence="7" id="KW-0812">Transmembrane</keyword>
<dbReference type="Gene3D" id="3.90.1310.10">
    <property type="entry name" value="Penicillin-binding protein 2a (Domain 2)"/>
    <property type="match status" value="1"/>
</dbReference>
<dbReference type="RefSeq" id="WP_119320397.1">
    <property type="nucleotide sequence ID" value="NZ_AP025739.1"/>
</dbReference>
<dbReference type="GO" id="GO:0005886">
    <property type="term" value="C:plasma membrane"/>
    <property type="evidence" value="ECO:0007669"/>
    <property type="project" value="UniProtKB-SubCell"/>
</dbReference>
<keyword evidence="13" id="KW-0961">Cell wall biogenesis/degradation</keyword>
<dbReference type="InterPro" id="IPR050515">
    <property type="entry name" value="Beta-lactam/transpept"/>
</dbReference>
<keyword evidence="11" id="KW-1133">Transmembrane helix</keyword>
<keyword evidence="8" id="KW-0378">Hydrolase</keyword>
<dbReference type="NCBIfam" id="TIGR03423">
    <property type="entry name" value="pbp2_mrdA"/>
    <property type="match status" value="1"/>
</dbReference>
<keyword evidence="5" id="KW-0997">Cell inner membrane</keyword>
<dbReference type="InterPro" id="IPR012338">
    <property type="entry name" value="Beta-lactam/transpept-like"/>
</dbReference>
<keyword evidence="4" id="KW-1003">Cell membrane</keyword>
<dbReference type="KEGG" id="ccot:CCAX7_30800"/>
<keyword evidence="15" id="KW-1185">Reference proteome</keyword>
<evidence type="ECO:0000256" key="1">
    <source>
        <dbReference type="ARBA" id="ARBA00004167"/>
    </source>
</evidence>
<keyword evidence="6" id="KW-0645">Protease</keyword>
<dbReference type="PANTHER" id="PTHR30627:SF2">
    <property type="entry name" value="PEPTIDOGLYCAN D,D-TRANSPEPTIDASE MRDA"/>
    <property type="match status" value="1"/>
</dbReference>
<evidence type="ECO:0000313" key="14">
    <source>
        <dbReference type="EMBL" id="BDI31029.1"/>
    </source>
</evidence>
<dbReference type="GO" id="GO:0009252">
    <property type="term" value="P:peptidoglycan biosynthetic process"/>
    <property type="evidence" value="ECO:0007669"/>
    <property type="project" value="UniProtKB-KW"/>
</dbReference>
<dbReference type="PANTHER" id="PTHR30627">
    <property type="entry name" value="PEPTIDOGLYCAN D,D-TRANSPEPTIDASE"/>
    <property type="match status" value="1"/>
</dbReference>
<keyword evidence="12" id="KW-0472">Membrane</keyword>
<dbReference type="GO" id="GO:0008658">
    <property type="term" value="F:penicillin binding"/>
    <property type="evidence" value="ECO:0007669"/>
    <property type="project" value="InterPro"/>
</dbReference>
<evidence type="ECO:0000256" key="2">
    <source>
        <dbReference type="ARBA" id="ARBA00004236"/>
    </source>
</evidence>
<gene>
    <name evidence="14" type="primary">mrdA</name>
    <name evidence="14" type="ORF">CCAX7_30800</name>
</gene>
<comment type="similarity">
    <text evidence="3">Belongs to the transpeptidase family.</text>
</comment>
<evidence type="ECO:0000256" key="12">
    <source>
        <dbReference type="ARBA" id="ARBA00023136"/>
    </source>
</evidence>
<dbReference type="GO" id="GO:0071555">
    <property type="term" value="P:cell wall organization"/>
    <property type="evidence" value="ECO:0007669"/>
    <property type="project" value="UniProtKB-KW"/>
</dbReference>
<keyword evidence="9" id="KW-0133">Cell shape</keyword>
<dbReference type="InterPro" id="IPR001460">
    <property type="entry name" value="PCN-bd_Tpept"/>
</dbReference>
<evidence type="ECO:0000313" key="15">
    <source>
        <dbReference type="Proteomes" id="UP000287394"/>
    </source>
</evidence>
<dbReference type="GO" id="GO:0008360">
    <property type="term" value="P:regulation of cell shape"/>
    <property type="evidence" value="ECO:0007669"/>
    <property type="project" value="UniProtKB-KW"/>
</dbReference>
<dbReference type="InterPro" id="IPR005311">
    <property type="entry name" value="PBP_dimer"/>
</dbReference>